<feature type="compositionally biased region" description="Basic residues" evidence="1">
    <location>
        <begin position="9"/>
        <end position="22"/>
    </location>
</feature>
<evidence type="ECO:0000313" key="3">
    <source>
        <dbReference type="Proteomes" id="UP000064967"/>
    </source>
</evidence>
<feature type="region of interest" description="Disordered" evidence="1">
    <location>
        <begin position="1"/>
        <end position="22"/>
    </location>
</feature>
<dbReference type="EMBL" id="CP012333">
    <property type="protein sequence ID" value="AKU97385.1"/>
    <property type="molecule type" value="Genomic_DNA"/>
</dbReference>
<protein>
    <submittedName>
        <fullName evidence="2">Uncharacterized protein</fullName>
    </submittedName>
</protein>
<evidence type="ECO:0000313" key="2">
    <source>
        <dbReference type="EMBL" id="AKU97385.1"/>
    </source>
</evidence>
<gene>
    <name evidence="2" type="ORF">AKJ09_04049</name>
</gene>
<reference evidence="2 3" key="1">
    <citation type="submission" date="2015-08" db="EMBL/GenBank/DDBJ databases">
        <authorList>
            <person name="Babu N.S."/>
            <person name="Beckwith C.J."/>
            <person name="Beseler K.G."/>
            <person name="Brison A."/>
            <person name="Carone J.V."/>
            <person name="Caskin T.P."/>
            <person name="Diamond M."/>
            <person name="Durham M.E."/>
            <person name="Foxe J.M."/>
            <person name="Go M."/>
            <person name="Henderson B.A."/>
            <person name="Jones I.B."/>
            <person name="McGettigan J.A."/>
            <person name="Micheletti S.J."/>
            <person name="Nasrallah M.E."/>
            <person name="Ortiz D."/>
            <person name="Piller C.R."/>
            <person name="Privatt S.R."/>
            <person name="Schneider S.L."/>
            <person name="Sharp S."/>
            <person name="Smith T.C."/>
            <person name="Stanton J.D."/>
            <person name="Ullery H.E."/>
            <person name="Wilson R.J."/>
            <person name="Serrano M.G."/>
            <person name="Buck G."/>
            <person name="Lee V."/>
            <person name="Wang Y."/>
            <person name="Carvalho R."/>
            <person name="Voegtly L."/>
            <person name="Shi R."/>
            <person name="Duckworth R."/>
            <person name="Johnson A."/>
            <person name="Loviza R."/>
            <person name="Walstead R."/>
            <person name="Shah Z."/>
            <person name="Kiflezghi M."/>
            <person name="Wade K."/>
            <person name="Ball S.L."/>
            <person name="Bradley K.W."/>
            <person name="Asai D.J."/>
            <person name="Bowman C.A."/>
            <person name="Russell D.A."/>
            <person name="Pope W.H."/>
            <person name="Jacobs-Sera D."/>
            <person name="Hendrix R.W."/>
            <person name="Hatfull G.F."/>
        </authorList>
    </citation>
    <scope>NUCLEOTIDE SEQUENCE [LARGE SCALE GENOMIC DNA]</scope>
    <source>
        <strain evidence="2 3">DSM 27648</strain>
    </source>
</reference>
<sequence>MGREAHLDRRGRRPCRRHGRAPTFRRNRRRTLGFQSHVLILNRFVSVTALVRDPPRYVKRWYSVAFFSRSRLPCPEPSSSPRLTTRKTTCRVSSTRCVPRSRKRIS</sequence>
<accession>A0A0K1PV26</accession>
<proteinExistence type="predicted"/>
<evidence type="ECO:0000256" key="1">
    <source>
        <dbReference type="SAM" id="MobiDB-lite"/>
    </source>
</evidence>
<keyword evidence="3" id="KW-1185">Reference proteome</keyword>
<organism evidence="2 3">
    <name type="scientific">Labilithrix luteola</name>
    <dbReference type="NCBI Taxonomy" id="1391654"/>
    <lineage>
        <taxon>Bacteria</taxon>
        <taxon>Pseudomonadati</taxon>
        <taxon>Myxococcota</taxon>
        <taxon>Polyangia</taxon>
        <taxon>Polyangiales</taxon>
        <taxon>Labilitrichaceae</taxon>
        <taxon>Labilithrix</taxon>
    </lineage>
</organism>
<name>A0A0K1PV26_9BACT</name>
<dbReference type="Proteomes" id="UP000064967">
    <property type="component" value="Chromosome"/>
</dbReference>
<dbReference type="AlphaFoldDB" id="A0A0K1PV26"/>
<dbReference type="KEGG" id="llu:AKJ09_04049"/>
<dbReference type="STRING" id="1391654.AKJ09_04049"/>